<dbReference type="GO" id="GO:0003677">
    <property type="term" value="F:DNA binding"/>
    <property type="evidence" value="ECO:0007669"/>
    <property type="project" value="UniProtKB-KW"/>
</dbReference>
<dbReference type="AlphaFoldDB" id="A0A6H1Q5A8"/>
<dbReference type="PROSITE" id="PS51898">
    <property type="entry name" value="TYR_RECOMBINASE"/>
    <property type="match status" value="1"/>
</dbReference>
<keyword evidence="7" id="KW-1185">Reference proteome</keyword>
<dbReference type="PANTHER" id="PTHR30349">
    <property type="entry name" value="PHAGE INTEGRASE-RELATED"/>
    <property type="match status" value="1"/>
</dbReference>
<protein>
    <submittedName>
        <fullName evidence="6">Integrase</fullName>
    </submittedName>
</protein>
<dbReference type="Pfam" id="PF00589">
    <property type="entry name" value="Phage_integrase"/>
    <property type="match status" value="1"/>
</dbReference>
<evidence type="ECO:0000256" key="3">
    <source>
        <dbReference type="ARBA" id="ARBA00023125"/>
    </source>
</evidence>
<accession>A0A6H1Q5A8</accession>
<dbReference type="InterPro" id="IPR010998">
    <property type="entry name" value="Integrase_recombinase_N"/>
</dbReference>
<keyword evidence="2" id="KW-0229">DNA integration</keyword>
<sequence>MNDLRICRRGNKYAIQDWSNVRKQIGKKYLTQTAAKAALRKLIADVATETVVISDRHKVRDLYVKFHTQRSADADIGGDLTKESIRRYEAYWRLYLHNTLPDVYLDELKNKTVVNLIKALNEKHNLPYRTVWNIVSAFKTFVRWCIKEDIIATSPVLLFSWDDHKHLRPRDSGQIRKKETALISQEQCQDLIDNLLLNKDKDWLSSFKLMIVAALAFTGLRLSELIGVTYDKIDIGNQQIMIDGHYDFRQGFRVNKTKNNGSNRQIDIVDEFLPLLKWWMYLNRSHPSNYLFPATRGKGPLSEKKIRETCWKTYAENGLAVIKEFTMPSGGKYMKVISSPLKGAPTKTFRHFVATSLINAMEADPSLNKNNVRKALGHDLFSTTEEIYGKHHMTIPYAKKVKVRNAIGTAIGLKITN</sequence>
<dbReference type="Gene3D" id="1.10.150.130">
    <property type="match status" value="1"/>
</dbReference>
<keyword evidence="3" id="KW-0238">DNA-binding</keyword>
<evidence type="ECO:0000259" key="5">
    <source>
        <dbReference type="PROSITE" id="PS51898"/>
    </source>
</evidence>
<reference evidence="6 7" key="1">
    <citation type="journal article" date="2020" name="Nat. Microbiol.">
        <title>Lysogenic host-virus interactions in SAR11 marine bacteria.</title>
        <authorList>
            <person name="Morris R.M."/>
            <person name="Cain K.R."/>
            <person name="Hvorecny K.L."/>
            <person name="Kollman J.M."/>
        </authorList>
    </citation>
    <scope>NUCLEOTIDE SEQUENCE [LARGE SCALE GENOMIC DNA]</scope>
    <source>
        <strain evidence="6 7">NP1</strain>
    </source>
</reference>
<dbReference type="PANTHER" id="PTHR30349:SF64">
    <property type="entry name" value="PROPHAGE INTEGRASE INTD-RELATED"/>
    <property type="match status" value="1"/>
</dbReference>
<evidence type="ECO:0000313" key="6">
    <source>
        <dbReference type="EMBL" id="QIZ21543.1"/>
    </source>
</evidence>
<dbReference type="SUPFAM" id="SSF56349">
    <property type="entry name" value="DNA breaking-rejoining enzymes"/>
    <property type="match status" value="1"/>
</dbReference>
<evidence type="ECO:0000256" key="4">
    <source>
        <dbReference type="ARBA" id="ARBA00023172"/>
    </source>
</evidence>
<evidence type="ECO:0000313" key="7">
    <source>
        <dbReference type="Proteomes" id="UP000501094"/>
    </source>
</evidence>
<dbReference type="InterPro" id="IPR002104">
    <property type="entry name" value="Integrase_catalytic"/>
</dbReference>
<comment type="similarity">
    <text evidence="1">Belongs to the 'phage' integrase family.</text>
</comment>
<proteinExistence type="inferred from homology"/>
<dbReference type="GO" id="GO:0006310">
    <property type="term" value="P:DNA recombination"/>
    <property type="evidence" value="ECO:0007669"/>
    <property type="project" value="UniProtKB-KW"/>
</dbReference>
<evidence type="ECO:0000256" key="1">
    <source>
        <dbReference type="ARBA" id="ARBA00008857"/>
    </source>
</evidence>
<dbReference type="Proteomes" id="UP000501094">
    <property type="component" value="Chromosome"/>
</dbReference>
<dbReference type="Gene3D" id="1.10.443.10">
    <property type="entry name" value="Intergrase catalytic core"/>
    <property type="match status" value="1"/>
</dbReference>
<dbReference type="RefSeq" id="WP_168607398.1">
    <property type="nucleotide sequence ID" value="NZ_CP038852.1"/>
</dbReference>
<dbReference type="InterPro" id="IPR050090">
    <property type="entry name" value="Tyrosine_recombinase_XerCD"/>
</dbReference>
<dbReference type="KEGG" id="peg:E5R92_07085"/>
<gene>
    <name evidence="6" type="ORF">E5R92_07085</name>
</gene>
<evidence type="ECO:0000256" key="2">
    <source>
        <dbReference type="ARBA" id="ARBA00022908"/>
    </source>
</evidence>
<name>A0A6H1Q5A8_9PROT</name>
<dbReference type="InterPro" id="IPR011010">
    <property type="entry name" value="DNA_brk_join_enz"/>
</dbReference>
<feature type="domain" description="Tyr recombinase" evidence="5">
    <location>
        <begin position="178"/>
        <end position="403"/>
    </location>
</feature>
<organism evidence="6 7">
    <name type="scientific">Candidatus Pelagibacter giovannonii</name>
    <dbReference type="NCBI Taxonomy" id="2563896"/>
    <lineage>
        <taxon>Bacteria</taxon>
        <taxon>Pseudomonadati</taxon>
        <taxon>Pseudomonadota</taxon>
        <taxon>Alphaproteobacteria</taxon>
        <taxon>Candidatus Pelagibacterales</taxon>
        <taxon>Candidatus Pelagibacteraceae</taxon>
        <taxon>Candidatus Pelagibacter</taxon>
    </lineage>
</organism>
<dbReference type="GO" id="GO:0015074">
    <property type="term" value="P:DNA integration"/>
    <property type="evidence" value="ECO:0007669"/>
    <property type="project" value="UniProtKB-KW"/>
</dbReference>
<dbReference type="InterPro" id="IPR013762">
    <property type="entry name" value="Integrase-like_cat_sf"/>
</dbReference>
<dbReference type="EMBL" id="CP038852">
    <property type="protein sequence ID" value="QIZ21543.1"/>
    <property type="molecule type" value="Genomic_DNA"/>
</dbReference>
<keyword evidence="4" id="KW-0233">DNA recombination</keyword>